<evidence type="ECO:0000313" key="3">
    <source>
        <dbReference type="Proteomes" id="UP000269669"/>
    </source>
</evidence>
<dbReference type="EMBL" id="RSDW01000001">
    <property type="protein sequence ID" value="RSL18352.1"/>
    <property type="molecule type" value="Genomic_DNA"/>
</dbReference>
<organism evidence="2 3">
    <name type="scientific">Edaphobacter aggregans</name>
    <dbReference type="NCBI Taxonomy" id="570835"/>
    <lineage>
        <taxon>Bacteria</taxon>
        <taxon>Pseudomonadati</taxon>
        <taxon>Acidobacteriota</taxon>
        <taxon>Terriglobia</taxon>
        <taxon>Terriglobales</taxon>
        <taxon>Acidobacteriaceae</taxon>
        <taxon>Edaphobacter</taxon>
    </lineage>
</organism>
<proteinExistence type="predicted"/>
<feature type="region of interest" description="Disordered" evidence="1">
    <location>
        <begin position="1"/>
        <end position="38"/>
    </location>
</feature>
<dbReference type="RefSeq" id="WP_221761659.1">
    <property type="nucleotide sequence ID" value="NZ_RSDW01000001.1"/>
</dbReference>
<reference evidence="2 3" key="1">
    <citation type="submission" date="2018-12" db="EMBL/GenBank/DDBJ databases">
        <title>Sequencing of bacterial isolates from soil warming experiment in Harvard Forest, Massachusetts, USA.</title>
        <authorList>
            <person name="Deangelis K."/>
        </authorList>
    </citation>
    <scope>NUCLEOTIDE SEQUENCE [LARGE SCALE GENOMIC DNA]</scope>
    <source>
        <strain evidence="2 3">EB153</strain>
    </source>
</reference>
<evidence type="ECO:0008006" key="4">
    <source>
        <dbReference type="Google" id="ProtNLM"/>
    </source>
</evidence>
<gene>
    <name evidence="2" type="ORF">EDE15_3916</name>
</gene>
<keyword evidence="3" id="KW-1185">Reference proteome</keyword>
<protein>
    <recommendedName>
        <fullName evidence="4">Helix-turn-helix protein</fullName>
    </recommendedName>
</protein>
<dbReference type="AlphaFoldDB" id="A0A3R9NWC9"/>
<comment type="caution">
    <text evidence="2">The sequence shown here is derived from an EMBL/GenBank/DDBJ whole genome shotgun (WGS) entry which is preliminary data.</text>
</comment>
<sequence length="101" mass="11575">MMNRTMGELPMRLVESSLEVPPPTERKMPSRAPDPDPLLTADDVAKRLRVSTDWVWDHSSRKKPFLPVIRMGDGTLRYRHSGIEAFIDERERVSSMGRRAG</sequence>
<evidence type="ECO:0000256" key="1">
    <source>
        <dbReference type="SAM" id="MobiDB-lite"/>
    </source>
</evidence>
<evidence type="ECO:0000313" key="2">
    <source>
        <dbReference type="EMBL" id="RSL18352.1"/>
    </source>
</evidence>
<dbReference type="Proteomes" id="UP000269669">
    <property type="component" value="Unassembled WGS sequence"/>
</dbReference>
<accession>A0A3R9NWC9</accession>
<name>A0A3R9NWC9_9BACT</name>